<dbReference type="STRING" id="151549.A0A4C1Y774"/>
<proteinExistence type="predicted"/>
<dbReference type="PANTHER" id="PTHR16019">
    <property type="entry name" value="SYNAPSE-ASSOCIATED PROTEIN"/>
    <property type="match status" value="1"/>
</dbReference>
<dbReference type="Pfam" id="PF03909">
    <property type="entry name" value="BSD"/>
    <property type="match status" value="1"/>
</dbReference>
<dbReference type="GO" id="GO:0045202">
    <property type="term" value="C:synapse"/>
    <property type="evidence" value="ECO:0007669"/>
    <property type="project" value="TreeGrafter"/>
</dbReference>
<gene>
    <name evidence="3" type="primary">Sap47</name>
    <name evidence="3" type="ORF">EVAR_58863_1</name>
</gene>
<dbReference type="OrthoDB" id="47923at2759"/>
<feature type="domain" description="BSD" evidence="2">
    <location>
        <begin position="332"/>
        <end position="383"/>
    </location>
</feature>
<organism evidence="3 4">
    <name type="scientific">Eumeta variegata</name>
    <name type="common">Bagworm moth</name>
    <name type="synonym">Eumeta japonica</name>
    <dbReference type="NCBI Taxonomy" id="151549"/>
    <lineage>
        <taxon>Eukaryota</taxon>
        <taxon>Metazoa</taxon>
        <taxon>Ecdysozoa</taxon>
        <taxon>Arthropoda</taxon>
        <taxon>Hexapoda</taxon>
        <taxon>Insecta</taxon>
        <taxon>Pterygota</taxon>
        <taxon>Neoptera</taxon>
        <taxon>Endopterygota</taxon>
        <taxon>Lepidoptera</taxon>
        <taxon>Glossata</taxon>
        <taxon>Ditrysia</taxon>
        <taxon>Tineoidea</taxon>
        <taxon>Psychidae</taxon>
        <taxon>Oiketicinae</taxon>
        <taxon>Eumeta</taxon>
    </lineage>
</organism>
<dbReference type="SUPFAM" id="SSF140383">
    <property type="entry name" value="BSD domain-like"/>
    <property type="match status" value="1"/>
</dbReference>
<dbReference type="InterPro" id="IPR035925">
    <property type="entry name" value="BSD_dom_sf"/>
</dbReference>
<dbReference type="InterPro" id="IPR051494">
    <property type="entry name" value="BSD_domain-containing"/>
</dbReference>
<dbReference type="PANTHER" id="PTHR16019:SF6">
    <property type="entry name" value="SYNAPSE-ASSOCIATED PROTEIN 1"/>
    <property type="match status" value="1"/>
</dbReference>
<accession>A0A4C1Y774</accession>
<comment type="caution">
    <text evidence="3">The sequence shown here is derived from an EMBL/GenBank/DDBJ whole genome shotgun (WGS) entry which is preliminary data.</text>
</comment>
<dbReference type="SMART" id="SM00751">
    <property type="entry name" value="BSD"/>
    <property type="match status" value="1"/>
</dbReference>
<dbReference type="InterPro" id="IPR005607">
    <property type="entry name" value="BSD_dom"/>
</dbReference>
<evidence type="ECO:0000313" key="4">
    <source>
        <dbReference type="Proteomes" id="UP000299102"/>
    </source>
</evidence>
<protein>
    <submittedName>
        <fullName evidence="3">Synapse-associated protein of 47 kDa</fullName>
    </submittedName>
</protein>
<evidence type="ECO:0000256" key="1">
    <source>
        <dbReference type="SAM" id="MobiDB-lite"/>
    </source>
</evidence>
<sequence>MRRKERARIDRYKRKTLSYDHGRLNAVYDIVGGGETGSCRYGQRTRLCCEQECGGDSATRSRGGRGVQLTKRWRFLSLGGPVCTIPPEEQKTVDIECSPGALEGVRETTDSRREVASSRLMTMLHRTPRIRRNTTGIPLSSLWAPRVTLRCSTRICDVATAMTSYQHELRGRGKWRVRTHFPFPLFAARSSLRYIDTIKSYAMNKYICGGRMRARALAGTPRHLGRRILRSKRASHQRVGEHCCPRTLVYVIPEESLVRCRPLGRNGISDGDKSLLGELNREQDAFIKNQESRAAAAAAPWAGAPNEAALKEECLSLSTDRRNFVRAPPAGVEFDFDYDKMYPVALAVMAEDPNLEKMRFDLVPKVSDSKIFSVHALRISLIVLLTLFIAVLKDIQACEPSKSRWSPPPMDVRNYRGVITAFLTAWVEIHKISSGVGLTEARVTYWAHLTHLMRTEIVITEENFWRNYFYRVSLICQANEADAAAERQPSADDSQGTHTHTQTRTGATGAYSSSAPASPSDRPISAKNDSRQSIEDVKRRIESLKVDGANDDEQWEKDLEAELKEYEMVADKTGDKRWEKECEDLLGDEEDLK</sequence>
<dbReference type="AlphaFoldDB" id="A0A4C1Y774"/>
<feature type="compositionally biased region" description="Low complexity" evidence="1">
    <location>
        <begin position="496"/>
        <end position="526"/>
    </location>
</feature>
<dbReference type="GO" id="GO:0005794">
    <property type="term" value="C:Golgi apparatus"/>
    <property type="evidence" value="ECO:0007669"/>
    <property type="project" value="TreeGrafter"/>
</dbReference>
<evidence type="ECO:0000313" key="3">
    <source>
        <dbReference type="EMBL" id="GBP71766.1"/>
    </source>
</evidence>
<evidence type="ECO:0000259" key="2">
    <source>
        <dbReference type="SMART" id="SM00751"/>
    </source>
</evidence>
<name>A0A4C1Y774_EUMVA</name>
<dbReference type="GO" id="GO:0005634">
    <property type="term" value="C:nucleus"/>
    <property type="evidence" value="ECO:0007669"/>
    <property type="project" value="TreeGrafter"/>
</dbReference>
<dbReference type="GO" id="GO:0048172">
    <property type="term" value="P:regulation of short-term neuronal synaptic plasticity"/>
    <property type="evidence" value="ECO:0007669"/>
    <property type="project" value="TreeGrafter"/>
</dbReference>
<dbReference type="Gene3D" id="1.10.3970.10">
    <property type="entry name" value="BSD domain"/>
    <property type="match status" value="2"/>
</dbReference>
<keyword evidence="4" id="KW-1185">Reference proteome</keyword>
<dbReference type="Proteomes" id="UP000299102">
    <property type="component" value="Unassembled WGS sequence"/>
</dbReference>
<dbReference type="GO" id="GO:0038203">
    <property type="term" value="P:TORC2 signaling"/>
    <property type="evidence" value="ECO:0007669"/>
    <property type="project" value="TreeGrafter"/>
</dbReference>
<feature type="region of interest" description="Disordered" evidence="1">
    <location>
        <begin position="485"/>
        <end position="535"/>
    </location>
</feature>
<dbReference type="EMBL" id="BGZK01001120">
    <property type="protein sequence ID" value="GBP71766.1"/>
    <property type="molecule type" value="Genomic_DNA"/>
</dbReference>
<reference evidence="3 4" key="1">
    <citation type="journal article" date="2019" name="Commun. Biol.">
        <title>The bagworm genome reveals a unique fibroin gene that provides high tensile strength.</title>
        <authorList>
            <person name="Kono N."/>
            <person name="Nakamura H."/>
            <person name="Ohtoshi R."/>
            <person name="Tomita M."/>
            <person name="Numata K."/>
            <person name="Arakawa K."/>
        </authorList>
    </citation>
    <scope>NUCLEOTIDE SEQUENCE [LARGE SCALE GENOMIC DNA]</scope>
</reference>